<organism evidence="7 8">
    <name type="scientific">Oceanobacillus limi</name>
    <dbReference type="NCBI Taxonomy" id="930131"/>
    <lineage>
        <taxon>Bacteria</taxon>
        <taxon>Bacillati</taxon>
        <taxon>Bacillota</taxon>
        <taxon>Bacilli</taxon>
        <taxon>Bacillales</taxon>
        <taxon>Bacillaceae</taxon>
        <taxon>Oceanobacillus</taxon>
    </lineage>
</organism>
<dbReference type="OrthoDB" id="9794566at2"/>
<proteinExistence type="inferred from homology"/>
<keyword evidence="8" id="KW-1185">Reference proteome</keyword>
<dbReference type="InterPro" id="IPR006464">
    <property type="entry name" value="AcTrfase_RimI/Ard1"/>
</dbReference>
<evidence type="ECO:0000313" key="8">
    <source>
        <dbReference type="Proteomes" id="UP000198618"/>
    </source>
</evidence>
<dbReference type="AlphaFoldDB" id="A0A1I0H3E7"/>
<evidence type="ECO:0000313" key="7">
    <source>
        <dbReference type="EMBL" id="SET77236.1"/>
    </source>
</evidence>
<accession>A0A1I0H3E7</accession>
<dbReference type="PROSITE" id="PS51186">
    <property type="entry name" value="GNAT"/>
    <property type="match status" value="1"/>
</dbReference>
<evidence type="ECO:0000256" key="5">
    <source>
        <dbReference type="RuleBase" id="RU363094"/>
    </source>
</evidence>
<keyword evidence="2 5" id="KW-0963">Cytoplasm</keyword>
<dbReference type="Proteomes" id="UP000198618">
    <property type="component" value="Unassembled WGS sequence"/>
</dbReference>
<sequence length="149" mass="17295">MLELTIRKMELSDIDQVMEVERASFTTPWSREIFLQEIVENQHAHYFVMLIEKKVVGYVGMWIVIDDAQITNIAILPALRGNKFGEKLFRFTLQQAIGMGVKRLSLEVRASNTIAQRLYRKFGLVPGGIRKNYYKDDNEDAIVMWVNLV</sequence>
<comment type="similarity">
    <text evidence="1 5">Belongs to the acetyltransferase family. RimI subfamily.</text>
</comment>
<keyword evidence="3 7" id="KW-0808">Transferase</keyword>
<dbReference type="InterPro" id="IPR016181">
    <property type="entry name" value="Acyl_CoA_acyltransferase"/>
</dbReference>
<dbReference type="NCBIfam" id="TIGR01575">
    <property type="entry name" value="rimI"/>
    <property type="match status" value="1"/>
</dbReference>
<name>A0A1I0H3E7_9BACI</name>
<comment type="subcellular location">
    <subcellularLocation>
        <location evidence="5">Cytoplasm</location>
    </subcellularLocation>
</comment>
<dbReference type="CDD" id="cd04301">
    <property type="entry name" value="NAT_SF"/>
    <property type="match status" value="1"/>
</dbReference>
<dbReference type="PANTHER" id="PTHR43420">
    <property type="entry name" value="ACETYLTRANSFERASE"/>
    <property type="match status" value="1"/>
</dbReference>
<evidence type="ECO:0000256" key="4">
    <source>
        <dbReference type="ARBA" id="ARBA00023315"/>
    </source>
</evidence>
<gene>
    <name evidence="7" type="ORF">SAMN05216389_12652</name>
</gene>
<reference evidence="7 8" key="1">
    <citation type="submission" date="2016-10" db="EMBL/GenBank/DDBJ databases">
        <authorList>
            <person name="de Groot N.N."/>
        </authorList>
    </citation>
    <scope>NUCLEOTIDE SEQUENCE [LARGE SCALE GENOMIC DNA]</scope>
    <source>
        <strain evidence="7 8">IBRC-M 10780</strain>
    </source>
</reference>
<comment type="catalytic activity">
    <reaction evidence="5">
        <text>N-terminal L-alanyl-[ribosomal protein bS18] + acetyl-CoA = N-terminal N(alpha)-acetyl-L-alanyl-[ribosomal protein bS18] + CoA + H(+)</text>
        <dbReference type="Rhea" id="RHEA:43756"/>
        <dbReference type="Rhea" id="RHEA-COMP:10676"/>
        <dbReference type="Rhea" id="RHEA-COMP:10677"/>
        <dbReference type="ChEBI" id="CHEBI:15378"/>
        <dbReference type="ChEBI" id="CHEBI:57287"/>
        <dbReference type="ChEBI" id="CHEBI:57288"/>
        <dbReference type="ChEBI" id="CHEBI:64718"/>
        <dbReference type="ChEBI" id="CHEBI:83683"/>
        <dbReference type="EC" id="2.3.1.266"/>
    </reaction>
</comment>
<dbReference type="GO" id="GO:0005737">
    <property type="term" value="C:cytoplasm"/>
    <property type="evidence" value="ECO:0007669"/>
    <property type="project" value="UniProtKB-SubCell"/>
</dbReference>
<evidence type="ECO:0000256" key="1">
    <source>
        <dbReference type="ARBA" id="ARBA00005395"/>
    </source>
</evidence>
<dbReference type="EMBL" id="FOHE01000026">
    <property type="protein sequence ID" value="SET77236.1"/>
    <property type="molecule type" value="Genomic_DNA"/>
</dbReference>
<dbReference type="EC" id="2.3.1.266" evidence="5"/>
<comment type="function">
    <text evidence="5">Acetylates the N-terminal alanine of ribosomal protein bS18.</text>
</comment>
<dbReference type="InterPro" id="IPR050680">
    <property type="entry name" value="YpeA/RimI_acetyltransf"/>
</dbReference>
<feature type="domain" description="N-acetyltransferase" evidence="6">
    <location>
        <begin position="4"/>
        <end position="149"/>
    </location>
</feature>
<dbReference type="Gene3D" id="3.40.630.30">
    <property type="match status" value="1"/>
</dbReference>
<dbReference type="Pfam" id="PF00583">
    <property type="entry name" value="Acetyltransf_1"/>
    <property type="match status" value="1"/>
</dbReference>
<dbReference type="GO" id="GO:0008999">
    <property type="term" value="F:protein-N-terminal-alanine acetyltransferase activity"/>
    <property type="evidence" value="ECO:0007669"/>
    <property type="project" value="UniProtKB-EC"/>
</dbReference>
<dbReference type="RefSeq" id="WP_090872664.1">
    <property type="nucleotide sequence ID" value="NZ_FOHE01000026.1"/>
</dbReference>
<evidence type="ECO:0000256" key="2">
    <source>
        <dbReference type="ARBA" id="ARBA00022490"/>
    </source>
</evidence>
<dbReference type="InterPro" id="IPR000182">
    <property type="entry name" value="GNAT_dom"/>
</dbReference>
<protein>
    <recommendedName>
        <fullName evidence="5">[Ribosomal protein bS18]-alanine N-acetyltransferase</fullName>
        <ecNumber evidence="5">2.3.1.266</ecNumber>
    </recommendedName>
</protein>
<dbReference type="SUPFAM" id="SSF55729">
    <property type="entry name" value="Acyl-CoA N-acyltransferases (Nat)"/>
    <property type="match status" value="1"/>
</dbReference>
<evidence type="ECO:0000256" key="3">
    <source>
        <dbReference type="ARBA" id="ARBA00022679"/>
    </source>
</evidence>
<dbReference type="PANTHER" id="PTHR43420:SF44">
    <property type="entry name" value="ACETYLTRANSFERASE YPEA"/>
    <property type="match status" value="1"/>
</dbReference>
<keyword evidence="4" id="KW-0012">Acyltransferase</keyword>
<dbReference type="STRING" id="930131.SAMN05216389_12652"/>
<evidence type="ECO:0000259" key="6">
    <source>
        <dbReference type="PROSITE" id="PS51186"/>
    </source>
</evidence>